<dbReference type="FunFam" id="2.40.10.10:FF:000005">
    <property type="entry name" value="Serine protease 37"/>
    <property type="match status" value="1"/>
</dbReference>
<organism evidence="9 10">
    <name type="scientific">Fundulus heteroclitus</name>
    <name type="common">Killifish</name>
    <name type="synonym">Mummichog</name>
    <dbReference type="NCBI Taxonomy" id="8078"/>
    <lineage>
        <taxon>Eukaryota</taxon>
        <taxon>Metazoa</taxon>
        <taxon>Chordata</taxon>
        <taxon>Craniata</taxon>
        <taxon>Vertebrata</taxon>
        <taxon>Euteleostomi</taxon>
        <taxon>Actinopterygii</taxon>
        <taxon>Neopterygii</taxon>
        <taxon>Teleostei</taxon>
        <taxon>Neoteleostei</taxon>
        <taxon>Acanthomorphata</taxon>
        <taxon>Ovalentaria</taxon>
        <taxon>Atherinomorphae</taxon>
        <taxon>Cyprinodontiformes</taxon>
        <taxon>Fundulidae</taxon>
        <taxon>Fundulus</taxon>
    </lineage>
</organism>
<reference evidence="9" key="1">
    <citation type="submission" date="2025-08" db="UniProtKB">
        <authorList>
            <consortium name="Ensembl"/>
        </authorList>
    </citation>
    <scope>IDENTIFICATION</scope>
</reference>
<comment type="catalytic activity">
    <reaction evidence="5">
        <text>Preferential cleavage: Arg-|-Xaa, Lys-|-Xaa.</text>
        <dbReference type="EC" id="3.4.21.4"/>
    </reaction>
</comment>
<protein>
    <recommendedName>
        <fullName evidence="6">trypsin</fullName>
        <ecNumber evidence="6">3.4.21.4</ecNumber>
    </recommendedName>
</protein>
<dbReference type="SMART" id="SM00020">
    <property type="entry name" value="Tryp_SPc"/>
    <property type="match status" value="1"/>
</dbReference>
<evidence type="ECO:0000256" key="6">
    <source>
        <dbReference type="ARBA" id="ARBA00038868"/>
    </source>
</evidence>
<dbReference type="PANTHER" id="PTHR24271">
    <property type="entry name" value="KALLIKREIN-RELATED"/>
    <property type="match status" value="1"/>
</dbReference>
<keyword evidence="7" id="KW-0732">Signal</keyword>
<dbReference type="SUPFAM" id="SSF50494">
    <property type="entry name" value="Trypsin-like serine proteases"/>
    <property type="match status" value="1"/>
</dbReference>
<comment type="subcellular location">
    <subcellularLocation>
        <location evidence="1">Secreted</location>
        <location evidence="1">Extracellular space</location>
    </subcellularLocation>
</comment>
<dbReference type="InterPro" id="IPR043504">
    <property type="entry name" value="Peptidase_S1_PA_chymotrypsin"/>
</dbReference>
<dbReference type="GO" id="GO:0006508">
    <property type="term" value="P:proteolysis"/>
    <property type="evidence" value="ECO:0007669"/>
    <property type="project" value="InterPro"/>
</dbReference>
<dbReference type="STRING" id="8078.ENSFHEP00000028759"/>
<dbReference type="Pfam" id="PF00089">
    <property type="entry name" value="Trypsin"/>
    <property type="match status" value="1"/>
</dbReference>
<evidence type="ECO:0000313" key="9">
    <source>
        <dbReference type="Ensembl" id="ENSFHEP00000028759.1"/>
    </source>
</evidence>
<feature type="domain" description="Peptidase S1" evidence="8">
    <location>
        <begin position="36"/>
        <end position="259"/>
    </location>
</feature>
<dbReference type="PANTHER" id="PTHR24271:SF87">
    <property type="entry name" value="ARGININE ESTERASE-LIKE-RELATED"/>
    <property type="match status" value="1"/>
</dbReference>
<keyword evidence="3" id="KW-1015">Disulfide bond</keyword>
<proteinExistence type="inferred from homology"/>
<reference evidence="9" key="2">
    <citation type="submission" date="2025-09" db="UniProtKB">
        <authorList>
            <consortium name="Ensembl"/>
        </authorList>
    </citation>
    <scope>IDENTIFICATION</scope>
</reference>
<dbReference type="AlphaFoldDB" id="A0A3Q2QNA5"/>
<dbReference type="InterPro" id="IPR018114">
    <property type="entry name" value="TRYPSIN_HIS"/>
</dbReference>
<evidence type="ECO:0000259" key="8">
    <source>
        <dbReference type="PROSITE" id="PS50240"/>
    </source>
</evidence>
<dbReference type="PRINTS" id="PR00722">
    <property type="entry name" value="CHYMOTRYPSIN"/>
</dbReference>
<evidence type="ECO:0000256" key="1">
    <source>
        <dbReference type="ARBA" id="ARBA00004239"/>
    </source>
</evidence>
<feature type="chain" id="PRO_5018524041" description="trypsin" evidence="7">
    <location>
        <begin position="34"/>
        <end position="264"/>
    </location>
</feature>
<sequence>MQQFKAGLAVIMKSLDNLLLLNILTCLGQAVHGIEIIHGEKVPENSMLYMVSVQNNKHHVCGGFLVSEDSVVTAAHCGGDELKYVRLGNQNLKSSRMKKIRVNSTCKPRDYVAPQSGNDIMLLQLSEKVPLNNGVKTIPLPKSNILLGENQICSVAGWGAIKTKSPSVDDLRVVNVSIINPRSCKMYWDGLLPPNVICAGGYGTNKGFCQGDSGGPLVCNGIAVGVVSFNRGLNCEYPDVPNVYTDVSKFLQWINKFLNEKKCV</sequence>
<dbReference type="GO" id="GO:0004252">
    <property type="term" value="F:serine-type endopeptidase activity"/>
    <property type="evidence" value="ECO:0007669"/>
    <property type="project" value="UniProtKB-EC"/>
</dbReference>
<dbReference type="CDD" id="cd00190">
    <property type="entry name" value="Tryp_SPc"/>
    <property type="match status" value="1"/>
</dbReference>
<evidence type="ECO:0000313" key="10">
    <source>
        <dbReference type="Proteomes" id="UP000265000"/>
    </source>
</evidence>
<dbReference type="PROSITE" id="PS00134">
    <property type="entry name" value="TRYPSIN_HIS"/>
    <property type="match status" value="1"/>
</dbReference>
<dbReference type="InterPro" id="IPR001314">
    <property type="entry name" value="Peptidase_S1A"/>
</dbReference>
<dbReference type="PROSITE" id="PS50240">
    <property type="entry name" value="TRYPSIN_DOM"/>
    <property type="match status" value="1"/>
</dbReference>
<comment type="similarity">
    <text evidence="4">Belongs to the peptidase S1 family. CLIP subfamily.</text>
</comment>
<dbReference type="GeneTree" id="ENSGT00910000144271"/>
<evidence type="ECO:0000256" key="3">
    <source>
        <dbReference type="ARBA" id="ARBA00023157"/>
    </source>
</evidence>
<keyword evidence="10" id="KW-1185">Reference proteome</keyword>
<accession>A0A3Q2QNA5</accession>
<dbReference type="GO" id="GO:0005576">
    <property type="term" value="C:extracellular region"/>
    <property type="evidence" value="ECO:0007669"/>
    <property type="project" value="UniProtKB-SubCell"/>
</dbReference>
<dbReference type="Proteomes" id="UP000265000">
    <property type="component" value="Unplaced"/>
</dbReference>
<evidence type="ECO:0000256" key="2">
    <source>
        <dbReference type="ARBA" id="ARBA00023145"/>
    </source>
</evidence>
<dbReference type="FunFam" id="2.40.10.10:FF:000002">
    <property type="entry name" value="Transmembrane protease serine"/>
    <property type="match status" value="1"/>
</dbReference>
<dbReference type="EC" id="3.4.21.4" evidence="6"/>
<dbReference type="InterPro" id="IPR001254">
    <property type="entry name" value="Trypsin_dom"/>
</dbReference>
<evidence type="ECO:0000256" key="5">
    <source>
        <dbReference type="ARBA" id="ARBA00036320"/>
    </source>
</evidence>
<feature type="signal peptide" evidence="7">
    <location>
        <begin position="1"/>
        <end position="33"/>
    </location>
</feature>
<evidence type="ECO:0000256" key="4">
    <source>
        <dbReference type="ARBA" id="ARBA00024195"/>
    </source>
</evidence>
<dbReference type="Ensembl" id="ENSFHET00000031678.1">
    <property type="protein sequence ID" value="ENSFHEP00000028759.1"/>
    <property type="gene ID" value="ENSFHEG00000013107.1"/>
</dbReference>
<dbReference type="InterPro" id="IPR009003">
    <property type="entry name" value="Peptidase_S1_PA"/>
</dbReference>
<name>A0A3Q2QNA5_FUNHE</name>
<evidence type="ECO:0000256" key="7">
    <source>
        <dbReference type="SAM" id="SignalP"/>
    </source>
</evidence>
<dbReference type="Gene3D" id="2.40.10.10">
    <property type="entry name" value="Trypsin-like serine proteases"/>
    <property type="match status" value="2"/>
</dbReference>
<keyword evidence="2" id="KW-0865">Zymogen</keyword>